<dbReference type="EMBL" id="ML995510">
    <property type="protein sequence ID" value="KAF2136863.1"/>
    <property type="molecule type" value="Genomic_DNA"/>
</dbReference>
<feature type="transmembrane region" description="Helical" evidence="6">
    <location>
        <begin position="200"/>
        <end position="221"/>
    </location>
</feature>
<evidence type="ECO:0000256" key="5">
    <source>
        <dbReference type="SAM" id="MobiDB-lite"/>
    </source>
</evidence>
<dbReference type="AlphaFoldDB" id="A0A6A6B092"/>
<feature type="region of interest" description="Disordered" evidence="5">
    <location>
        <begin position="277"/>
        <end position="357"/>
    </location>
</feature>
<evidence type="ECO:0000256" key="3">
    <source>
        <dbReference type="ARBA" id="ARBA00022989"/>
    </source>
</evidence>
<evidence type="ECO:0000313" key="7">
    <source>
        <dbReference type="EMBL" id="KAF2136863.1"/>
    </source>
</evidence>
<feature type="transmembrane region" description="Helical" evidence="6">
    <location>
        <begin position="241"/>
        <end position="261"/>
    </location>
</feature>
<keyword evidence="8" id="KW-1185">Reference proteome</keyword>
<feature type="transmembrane region" description="Helical" evidence="6">
    <location>
        <begin position="168"/>
        <end position="188"/>
    </location>
</feature>
<feature type="transmembrane region" description="Helical" evidence="6">
    <location>
        <begin position="439"/>
        <end position="458"/>
    </location>
</feature>
<sequence>MAVLAAAINAQTMLTVASITDVARRAALITSSPVSTAASSVAVTAISGCHMHGSSQFCRAGSAEYQVIATASATGELPARYTGCHKHGADMFCIGPDGEEVEVIGEEAADAEEHEHEHEHHHHDHDHDHGHNHSHGSSGGKNCHFHAGVEYANTSFSKPHKYNVPLRIGLLFVILETSALAVFAPMVLTSFTRITGAHTGFILLKQFGTGVMISTAFVHLLTHANLMLSNPCIHYPAPYEATPAAIFMAGLFLAFLVEYLGQRVVLRRQKQAVVQAQTQTQTQTQDQHQHQHNGVDEEAAPAAPAAPAPPHPAGAGVRQDSAATTTWAEERKESSSTQNTPSPSNAQHPTPHSNHPTTTALQKMLLGLTFALITPLGMALGLGLLHRFNGNSAAVLLAIGVLDALSAGILAWTAVVEMLAGEWMAPGGALRDASGRKTVAAGATLLVGVAGMSLLGKWA</sequence>
<organism evidence="7 8">
    <name type="scientific">Aplosporella prunicola CBS 121167</name>
    <dbReference type="NCBI Taxonomy" id="1176127"/>
    <lineage>
        <taxon>Eukaryota</taxon>
        <taxon>Fungi</taxon>
        <taxon>Dikarya</taxon>
        <taxon>Ascomycota</taxon>
        <taxon>Pezizomycotina</taxon>
        <taxon>Dothideomycetes</taxon>
        <taxon>Dothideomycetes incertae sedis</taxon>
        <taxon>Botryosphaeriales</taxon>
        <taxon>Aplosporellaceae</taxon>
        <taxon>Aplosporella</taxon>
    </lineage>
</organism>
<dbReference type="RefSeq" id="XP_033392581.1">
    <property type="nucleotide sequence ID" value="XM_033542579.1"/>
</dbReference>
<evidence type="ECO:0000256" key="1">
    <source>
        <dbReference type="ARBA" id="ARBA00004141"/>
    </source>
</evidence>
<feature type="transmembrane region" description="Helical" evidence="6">
    <location>
        <begin position="365"/>
        <end position="388"/>
    </location>
</feature>
<name>A0A6A6B092_9PEZI</name>
<dbReference type="GO" id="GO:0005886">
    <property type="term" value="C:plasma membrane"/>
    <property type="evidence" value="ECO:0007669"/>
    <property type="project" value="TreeGrafter"/>
</dbReference>
<keyword evidence="4 6" id="KW-0472">Membrane</keyword>
<feature type="region of interest" description="Disordered" evidence="5">
    <location>
        <begin position="110"/>
        <end position="139"/>
    </location>
</feature>
<dbReference type="InterPro" id="IPR003689">
    <property type="entry name" value="ZIP"/>
</dbReference>
<dbReference type="Pfam" id="PF02535">
    <property type="entry name" value="Zip"/>
    <property type="match status" value="2"/>
</dbReference>
<evidence type="ECO:0008006" key="9">
    <source>
        <dbReference type="Google" id="ProtNLM"/>
    </source>
</evidence>
<comment type="subcellular location">
    <subcellularLocation>
        <location evidence="1">Membrane</location>
        <topology evidence="1">Multi-pass membrane protein</topology>
    </subcellularLocation>
</comment>
<proteinExistence type="predicted"/>
<dbReference type="OrthoDB" id="448280at2759"/>
<keyword evidence="3 6" id="KW-1133">Transmembrane helix</keyword>
<dbReference type="PANTHER" id="PTHR11040:SF44">
    <property type="entry name" value="PROTEIN ZNTC-RELATED"/>
    <property type="match status" value="1"/>
</dbReference>
<reference evidence="7" key="1">
    <citation type="journal article" date="2020" name="Stud. Mycol.">
        <title>101 Dothideomycetes genomes: a test case for predicting lifestyles and emergence of pathogens.</title>
        <authorList>
            <person name="Haridas S."/>
            <person name="Albert R."/>
            <person name="Binder M."/>
            <person name="Bloem J."/>
            <person name="Labutti K."/>
            <person name="Salamov A."/>
            <person name="Andreopoulos B."/>
            <person name="Baker S."/>
            <person name="Barry K."/>
            <person name="Bills G."/>
            <person name="Bluhm B."/>
            <person name="Cannon C."/>
            <person name="Castanera R."/>
            <person name="Culley D."/>
            <person name="Daum C."/>
            <person name="Ezra D."/>
            <person name="Gonzalez J."/>
            <person name="Henrissat B."/>
            <person name="Kuo A."/>
            <person name="Liang C."/>
            <person name="Lipzen A."/>
            <person name="Lutzoni F."/>
            <person name="Magnuson J."/>
            <person name="Mondo S."/>
            <person name="Nolan M."/>
            <person name="Ohm R."/>
            <person name="Pangilinan J."/>
            <person name="Park H.-J."/>
            <person name="Ramirez L."/>
            <person name="Alfaro M."/>
            <person name="Sun H."/>
            <person name="Tritt A."/>
            <person name="Yoshinaga Y."/>
            <person name="Zwiers L.-H."/>
            <person name="Turgeon B."/>
            <person name="Goodwin S."/>
            <person name="Spatafora J."/>
            <person name="Crous P."/>
            <person name="Grigoriev I."/>
        </authorList>
    </citation>
    <scope>NUCLEOTIDE SEQUENCE</scope>
    <source>
        <strain evidence="7">CBS 121167</strain>
    </source>
</reference>
<gene>
    <name evidence="7" type="ORF">K452DRAFT_302372</name>
</gene>
<keyword evidence="2 6" id="KW-0812">Transmembrane</keyword>
<dbReference type="GeneID" id="54300076"/>
<protein>
    <recommendedName>
        <fullName evidence="9">Zinc/iron permease</fullName>
    </recommendedName>
</protein>
<dbReference type="Proteomes" id="UP000799438">
    <property type="component" value="Unassembled WGS sequence"/>
</dbReference>
<feature type="compositionally biased region" description="Low complexity" evidence="5">
    <location>
        <begin position="335"/>
        <end position="357"/>
    </location>
</feature>
<evidence type="ECO:0000256" key="2">
    <source>
        <dbReference type="ARBA" id="ARBA00022692"/>
    </source>
</evidence>
<dbReference type="GO" id="GO:0005385">
    <property type="term" value="F:zinc ion transmembrane transporter activity"/>
    <property type="evidence" value="ECO:0007669"/>
    <property type="project" value="TreeGrafter"/>
</dbReference>
<dbReference type="PANTHER" id="PTHR11040">
    <property type="entry name" value="ZINC/IRON TRANSPORTER"/>
    <property type="match status" value="1"/>
</dbReference>
<accession>A0A6A6B092</accession>
<evidence type="ECO:0000313" key="8">
    <source>
        <dbReference type="Proteomes" id="UP000799438"/>
    </source>
</evidence>
<feature type="compositionally biased region" description="Low complexity" evidence="5">
    <location>
        <begin position="277"/>
        <end position="286"/>
    </location>
</feature>
<feature type="transmembrane region" description="Helical" evidence="6">
    <location>
        <begin position="394"/>
        <end position="419"/>
    </location>
</feature>
<evidence type="ECO:0000256" key="4">
    <source>
        <dbReference type="ARBA" id="ARBA00023136"/>
    </source>
</evidence>
<evidence type="ECO:0000256" key="6">
    <source>
        <dbReference type="SAM" id="Phobius"/>
    </source>
</evidence>